<dbReference type="InterPro" id="IPR018490">
    <property type="entry name" value="cNMP-bd_dom_sf"/>
</dbReference>
<dbReference type="EMBL" id="JAVDWQ010000019">
    <property type="protein sequence ID" value="MDR7212169.1"/>
    <property type="molecule type" value="Genomic_DNA"/>
</dbReference>
<accession>A0ABU1YD62</accession>
<name>A0ABU1YD62_9FLAO</name>
<dbReference type="CDD" id="cd00038">
    <property type="entry name" value="CAP_ED"/>
    <property type="match status" value="1"/>
</dbReference>
<evidence type="ECO:0000313" key="1">
    <source>
        <dbReference type="EMBL" id="MDR7212169.1"/>
    </source>
</evidence>
<proteinExistence type="predicted"/>
<dbReference type="InterPro" id="IPR000595">
    <property type="entry name" value="cNMP-bd_dom"/>
</dbReference>
<dbReference type="Proteomes" id="UP001269081">
    <property type="component" value="Unassembled WGS sequence"/>
</dbReference>
<dbReference type="Gene3D" id="2.60.120.10">
    <property type="entry name" value="Jelly Rolls"/>
    <property type="match status" value="1"/>
</dbReference>
<keyword evidence="2" id="KW-1185">Reference proteome</keyword>
<reference evidence="1 2" key="1">
    <citation type="submission" date="2023-07" db="EMBL/GenBank/DDBJ databases">
        <title>Sorghum-associated microbial communities from plants grown in Nebraska, USA.</title>
        <authorList>
            <person name="Schachtman D."/>
        </authorList>
    </citation>
    <scope>NUCLEOTIDE SEQUENCE [LARGE SCALE GENOMIC DNA]</scope>
    <source>
        <strain evidence="1 2">4129</strain>
    </source>
</reference>
<sequence>MKTALINKISFVTFKKGDLIHHADKVCTKSYFIQKGLFRTYFIKDGKEISEYFPAEGEWSNSPKSFRTRTLDIYYIDAIEDTRAFCLQVNDLMYLFENFPEMERYARLSMGTIFGHLMERITSMRFTTAKEKYNHFIETYHDIHHRIPLGMIASYLGITQETLSRIRAEK</sequence>
<evidence type="ECO:0000313" key="2">
    <source>
        <dbReference type="Proteomes" id="UP001269081"/>
    </source>
</evidence>
<organism evidence="1 2">
    <name type="scientific">Flavobacterium piscis</name>
    <dbReference type="NCBI Taxonomy" id="1114874"/>
    <lineage>
        <taxon>Bacteria</taxon>
        <taxon>Pseudomonadati</taxon>
        <taxon>Bacteroidota</taxon>
        <taxon>Flavobacteriia</taxon>
        <taxon>Flavobacteriales</taxon>
        <taxon>Flavobacteriaceae</taxon>
        <taxon>Flavobacterium</taxon>
    </lineage>
</organism>
<comment type="caution">
    <text evidence="1">The sequence shown here is derived from an EMBL/GenBank/DDBJ whole genome shotgun (WGS) entry which is preliminary data.</text>
</comment>
<dbReference type="InterPro" id="IPR014710">
    <property type="entry name" value="RmlC-like_jellyroll"/>
</dbReference>
<dbReference type="RefSeq" id="WP_310283609.1">
    <property type="nucleotide sequence ID" value="NZ_JAVDWQ010000019.1"/>
</dbReference>
<dbReference type="SUPFAM" id="SSF51206">
    <property type="entry name" value="cAMP-binding domain-like"/>
    <property type="match status" value="1"/>
</dbReference>
<protein>
    <submittedName>
        <fullName evidence="1">CRP-like cAMP-binding protein</fullName>
    </submittedName>
</protein>
<gene>
    <name evidence="1" type="ORF">J2W48_004126</name>
</gene>